<proteinExistence type="predicted"/>
<reference evidence="2" key="1">
    <citation type="journal article" date="2017" name="Proc. Natl. Acad. Sci. U.S.A.">
        <title>Simulation of Deepwater Horizon oil plume reveals substrate specialization within a complex community of hydrocarbon-degraders.</title>
        <authorList>
            <person name="Hu P."/>
            <person name="Dubinsky E.A."/>
            <person name="Probst A.J."/>
            <person name="Wang J."/>
            <person name="Sieber C.M.K."/>
            <person name="Tom L.M."/>
            <person name="Gardinali P."/>
            <person name="Banfield J.F."/>
            <person name="Atlas R.M."/>
            <person name="Andersen G.L."/>
        </authorList>
    </citation>
    <scope>NUCLEOTIDE SEQUENCE [LARGE SCALE GENOMIC DNA]</scope>
</reference>
<organism evidence="1 2">
    <name type="scientific">Halobacteriovorax marinus</name>
    <dbReference type="NCBI Taxonomy" id="97084"/>
    <lineage>
        <taxon>Bacteria</taxon>
        <taxon>Pseudomonadati</taxon>
        <taxon>Bdellovibrionota</taxon>
        <taxon>Bacteriovoracia</taxon>
        <taxon>Bacteriovoracales</taxon>
        <taxon>Halobacteriovoraceae</taxon>
        <taxon>Halobacteriovorax</taxon>
    </lineage>
</organism>
<comment type="caution">
    <text evidence="1">The sequence shown here is derived from an EMBL/GenBank/DDBJ whole genome shotgun (WGS) entry which is preliminary data.</text>
</comment>
<gene>
    <name evidence="1" type="ORF">A9Q84_07010</name>
</gene>
<name>A0A1Y5FA91_9BACT</name>
<protein>
    <recommendedName>
        <fullName evidence="3">Heme oxygenase</fullName>
    </recommendedName>
</protein>
<evidence type="ECO:0008006" key="3">
    <source>
        <dbReference type="Google" id="ProtNLM"/>
    </source>
</evidence>
<dbReference type="Gene3D" id="1.20.910.10">
    <property type="entry name" value="Heme oxygenase-like"/>
    <property type="match status" value="1"/>
</dbReference>
<accession>A0A1Y5FA91</accession>
<dbReference type="EMBL" id="MAAO01000005">
    <property type="protein sequence ID" value="OUR97938.1"/>
    <property type="molecule type" value="Genomic_DNA"/>
</dbReference>
<sequence>MENYKISLEREHRSLANHPLYSELRTVENLRVFMEYHVFAVWDFMSLLKSLQRKITCVQLPWTPSPYSKDLVRMINEIVLGEESDTDPEGNACDHYTLYLDAMSEVGASTDLMEEFIREFNFNTLETPIKNFVSFNMDLALGDEPHKVAAAFFFGREKLIPDMFTGVLNQLKQQNTVCPKLIYYIERHIELDGDEHSDLANKCMLALCKGDETKLREAYEVGLESLRLRTKLWDGVLEKIKIGRSSLQI</sequence>
<dbReference type="Pfam" id="PF11251">
    <property type="entry name" value="DUF3050"/>
    <property type="match status" value="1"/>
</dbReference>
<dbReference type="Proteomes" id="UP000196531">
    <property type="component" value="Unassembled WGS sequence"/>
</dbReference>
<evidence type="ECO:0000313" key="1">
    <source>
        <dbReference type="EMBL" id="OUR97938.1"/>
    </source>
</evidence>
<dbReference type="InterPro" id="IPR016084">
    <property type="entry name" value="Haem_Oase-like_multi-hlx"/>
</dbReference>
<dbReference type="InterPro" id="IPR024423">
    <property type="entry name" value="DUF3050"/>
</dbReference>
<evidence type="ECO:0000313" key="2">
    <source>
        <dbReference type="Proteomes" id="UP000196531"/>
    </source>
</evidence>
<dbReference type="AlphaFoldDB" id="A0A1Y5FA91"/>
<dbReference type="SUPFAM" id="SSF48613">
    <property type="entry name" value="Heme oxygenase-like"/>
    <property type="match status" value="1"/>
</dbReference>